<evidence type="ECO:0000256" key="1">
    <source>
        <dbReference type="SAM" id="MobiDB-lite"/>
    </source>
</evidence>
<feature type="compositionally biased region" description="Basic and acidic residues" evidence="1">
    <location>
        <begin position="372"/>
        <end position="383"/>
    </location>
</feature>
<feature type="compositionally biased region" description="Basic and acidic residues" evidence="1">
    <location>
        <begin position="462"/>
        <end position="547"/>
    </location>
</feature>
<dbReference type="EMBL" id="LAYC01000002">
    <property type="protein sequence ID" value="KYK57555.1"/>
    <property type="molecule type" value="Genomic_DNA"/>
</dbReference>
<protein>
    <recommendedName>
        <fullName evidence="2">DUF7514 domain-containing protein</fullName>
    </recommendedName>
</protein>
<dbReference type="AlphaFoldDB" id="A0A151GKB9"/>
<feature type="compositionally biased region" description="Basic and acidic residues" evidence="1">
    <location>
        <begin position="425"/>
        <end position="434"/>
    </location>
</feature>
<evidence type="ECO:0000313" key="3">
    <source>
        <dbReference type="EMBL" id="KYK57555.1"/>
    </source>
</evidence>
<accession>A0A151GKB9</accession>
<sequence>MSTRSDETPASAVEYVYMFERNNAPTKQLDALLRAIARHIIVEIGDKQDAQLTPSKLAAFYRAVGGDYDSLFVDMPHSSLSYIWQVTGCQHSLQPTTDDFAAPSIPALTFRGFSRWESLEILLGPEEHVPFLQYAVRNWALKHPDTGEPFPSHLPVDVFPSRPDTEVDRWHKSCADRLKSEAASSAEDAPPSPKPSSPAANHTSPPPFAYVHLNPFRPPSPRSRAPKSDHFSRPMPFAHVPAHPSTRHAGTRRPGPSPPRDETAEEHARRKSFSDYASPKANTEPLYHSYSSAYLDPGFKRPAAPRRHSHPRHHSDSSDSDVAPQPTSHKMRQRHHPPSPPPPPSSVRRFVPPTAPPPPPAPAGGPSSFRSHRSDMHPDEAKRRNGPSPLGSLRNKLTETVSSMLPGGMTADRPRSGLRQNANNEAERVRKSRDQFQPAQPSRLNRSYSDDDSNSSDGPVEEDVRRRRRVRDERDRERFQRGRPRDSDRARQDDRDSGGRRDRPSFRRPEAHRRTSSLDRQGDHPAWDARDRARRDDRRKWGRRSPEEGMATATVGAAGRRYAEPAYS</sequence>
<dbReference type="PANTHER" id="PTHR39611">
    <property type="entry name" value="HYDROXYPROLINE-RICH GLYCOPROTEIN DZ-HRGP-RELATED"/>
    <property type="match status" value="1"/>
</dbReference>
<proteinExistence type="predicted"/>
<dbReference type="Pfam" id="PF24355">
    <property type="entry name" value="DUF7514"/>
    <property type="match status" value="1"/>
</dbReference>
<dbReference type="InterPro" id="IPR055936">
    <property type="entry name" value="DUF7514"/>
</dbReference>
<dbReference type="InParanoid" id="A0A151GKB9"/>
<evidence type="ECO:0000259" key="2">
    <source>
        <dbReference type="Pfam" id="PF24355"/>
    </source>
</evidence>
<organism evidence="3 4">
    <name type="scientific">Drechmeria coniospora</name>
    <name type="common">Nematophagous fungus</name>
    <name type="synonym">Meria coniospora</name>
    <dbReference type="NCBI Taxonomy" id="98403"/>
    <lineage>
        <taxon>Eukaryota</taxon>
        <taxon>Fungi</taxon>
        <taxon>Dikarya</taxon>
        <taxon>Ascomycota</taxon>
        <taxon>Pezizomycotina</taxon>
        <taxon>Sordariomycetes</taxon>
        <taxon>Hypocreomycetidae</taxon>
        <taxon>Hypocreales</taxon>
        <taxon>Ophiocordycipitaceae</taxon>
        <taxon>Drechmeria</taxon>
    </lineage>
</organism>
<reference evidence="3 4" key="1">
    <citation type="journal article" date="2016" name="Sci. Rep.">
        <title>Insights into Adaptations to a Near-Obligate Nematode Endoparasitic Lifestyle from the Finished Genome of Drechmeria coniospora.</title>
        <authorList>
            <person name="Zhang L."/>
            <person name="Zhou Z."/>
            <person name="Guo Q."/>
            <person name="Fokkens L."/>
            <person name="Miskei M."/>
            <person name="Pocsi I."/>
            <person name="Zhang W."/>
            <person name="Chen M."/>
            <person name="Wang L."/>
            <person name="Sun Y."/>
            <person name="Donzelli B.G."/>
            <person name="Gibson D.M."/>
            <person name="Nelson D.R."/>
            <person name="Luo J.G."/>
            <person name="Rep M."/>
            <person name="Liu H."/>
            <person name="Yang S."/>
            <person name="Wang J."/>
            <person name="Krasnoff S.B."/>
            <person name="Xu Y."/>
            <person name="Molnar I."/>
            <person name="Lin M."/>
        </authorList>
    </citation>
    <scope>NUCLEOTIDE SEQUENCE [LARGE SCALE GENOMIC DNA]</scope>
    <source>
        <strain evidence="3 4">ARSEF 6962</strain>
    </source>
</reference>
<feature type="region of interest" description="Disordered" evidence="1">
    <location>
        <begin position="176"/>
        <end position="568"/>
    </location>
</feature>
<evidence type="ECO:0000313" key="4">
    <source>
        <dbReference type="Proteomes" id="UP000076580"/>
    </source>
</evidence>
<dbReference type="GeneID" id="63717209"/>
<comment type="caution">
    <text evidence="3">The sequence shown here is derived from an EMBL/GenBank/DDBJ whole genome shotgun (WGS) entry which is preliminary data.</text>
</comment>
<dbReference type="Proteomes" id="UP000076580">
    <property type="component" value="Chromosome 02"/>
</dbReference>
<gene>
    <name evidence="3" type="ORF">DCS_04566</name>
</gene>
<keyword evidence="4" id="KW-1185">Reference proteome</keyword>
<name>A0A151GKB9_DRECN</name>
<feature type="compositionally biased region" description="Pro residues" evidence="1">
    <location>
        <begin position="353"/>
        <end position="363"/>
    </location>
</feature>
<feature type="domain" description="DUF7514" evidence="2">
    <location>
        <begin position="17"/>
        <end position="175"/>
    </location>
</feature>
<feature type="compositionally biased region" description="Basic and acidic residues" evidence="1">
    <location>
        <begin position="259"/>
        <end position="268"/>
    </location>
</feature>
<feature type="compositionally biased region" description="Basic residues" evidence="1">
    <location>
        <begin position="303"/>
        <end position="313"/>
    </location>
</feature>
<dbReference type="STRING" id="98403.A0A151GKB9"/>
<dbReference type="PANTHER" id="PTHR39611:SF2">
    <property type="entry name" value="HYDROXYPROLINE-RICH GLYCOPROTEIN DZ-HRGP"/>
    <property type="match status" value="1"/>
</dbReference>
<dbReference type="RefSeq" id="XP_040656907.1">
    <property type="nucleotide sequence ID" value="XM_040801874.1"/>
</dbReference>